<proteinExistence type="predicted"/>
<dbReference type="AlphaFoldDB" id="A0A4R2LBD8"/>
<feature type="modified residue" description="4-aspartylphosphate" evidence="8">
    <location>
        <position position="54"/>
    </location>
</feature>
<dbReference type="OrthoDB" id="9802426at2"/>
<dbReference type="Proteomes" id="UP000295765">
    <property type="component" value="Unassembled WGS sequence"/>
</dbReference>
<evidence type="ECO:0000256" key="6">
    <source>
        <dbReference type="ARBA" id="ARBA00023125"/>
    </source>
</evidence>
<feature type="domain" description="OmpR/PhoB-type" evidence="11">
    <location>
        <begin position="146"/>
        <end position="246"/>
    </location>
</feature>
<dbReference type="PANTHER" id="PTHR48111">
    <property type="entry name" value="REGULATOR OF RPOS"/>
    <property type="match status" value="1"/>
</dbReference>
<dbReference type="Pfam" id="PF00486">
    <property type="entry name" value="Trans_reg_C"/>
    <property type="match status" value="1"/>
</dbReference>
<keyword evidence="4" id="KW-0902">Two-component regulatory system</keyword>
<dbReference type="SMART" id="SM00862">
    <property type="entry name" value="Trans_reg_C"/>
    <property type="match status" value="1"/>
</dbReference>
<keyword evidence="7" id="KW-0804">Transcription</keyword>
<dbReference type="EMBL" id="SLWY01000004">
    <property type="protein sequence ID" value="TCO82810.1"/>
    <property type="molecule type" value="Genomic_DNA"/>
</dbReference>
<evidence type="ECO:0000256" key="3">
    <source>
        <dbReference type="ARBA" id="ARBA00022553"/>
    </source>
</evidence>
<dbReference type="Pfam" id="PF00072">
    <property type="entry name" value="Response_reg"/>
    <property type="match status" value="1"/>
</dbReference>
<dbReference type="GO" id="GO:0032993">
    <property type="term" value="C:protein-DNA complex"/>
    <property type="evidence" value="ECO:0007669"/>
    <property type="project" value="TreeGrafter"/>
</dbReference>
<evidence type="ECO:0000256" key="5">
    <source>
        <dbReference type="ARBA" id="ARBA00023015"/>
    </source>
</evidence>
<dbReference type="RefSeq" id="WP_132539402.1">
    <property type="nucleotide sequence ID" value="NZ_SLWY01000004.1"/>
</dbReference>
<dbReference type="PROSITE" id="PS50110">
    <property type="entry name" value="RESPONSE_REGULATORY"/>
    <property type="match status" value="1"/>
</dbReference>
<sequence length="252" mass="27735">MNTPKLLLVDDDPAIRELLVDYLGEHGIRLHAVPDGKAMRAALETNRFDLVLLDVKLPGENGLTLAGSLLAQGVPLIMLTSLGGEVDRVVGLELGADDYVPKPFNPRELLARIRAVLRRTQGTPQPATGAAPTLAPSNGTATATAAEVYHFSHWRLDLGARRLFAADSRTVGLTYGEFNLLAAFVRNPNRVLSRDRLLELTHLEHEDVFDRSVDVLVLRLRRKIEPDPKQPSLLRTERGVGYVFTAEVRRGA</sequence>
<evidence type="ECO:0000259" key="10">
    <source>
        <dbReference type="PROSITE" id="PS50110"/>
    </source>
</evidence>
<evidence type="ECO:0000313" key="12">
    <source>
        <dbReference type="EMBL" id="TCO82810.1"/>
    </source>
</evidence>
<dbReference type="GO" id="GO:0000976">
    <property type="term" value="F:transcription cis-regulatory region binding"/>
    <property type="evidence" value="ECO:0007669"/>
    <property type="project" value="TreeGrafter"/>
</dbReference>
<dbReference type="GO" id="GO:0000156">
    <property type="term" value="F:phosphorelay response regulator activity"/>
    <property type="evidence" value="ECO:0007669"/>
    <property type="project" value="TreeGrafter"/>
</dbReference>
<feature type="domain" description="Response regulatory" evidence="10">
    <location>
        <begin position="5"/>
        <end position="117"/>
    </location>
</feature>
<evidence type="ECO:0000256" key="4">
    <source>
        <dbReference type="ARBA" id="ARBA00023012"/>
    </source>
</evidence>
<dbReference type="CDD" id="cd00383">
    <property type="entry name" value="trans_reg_C"/>
    <property type="match status" value="1"/>
</dbReference>
<protein>
    <submittedName>
        <fullName evidence="12">DNA-binding response OmpR family regulator</fullName>
    </submittedName>
</protein>
<dbReference type="InterPro" id="IPR001867">
    <property type="entry name" value="OmpR/PhoB-type_DNA-bd"/>
</dbReference>
<dbReference type="InterPro" id="IPR001789">
    <property type="entry name" value="Sig_transdc_resp-reg_receiver"/>
</dbReference>
<dbReference type="InterPro" id="IPR036388">
    <property type="entry name" value="WH-like_DNA-bd_sf"/>
</dbReference>
<evidence type="ECO:0000256" key="9">
    <source>
        <dbReference type="PROSITE-ProRule" id="PRU01091"/>
    </source>
</evidence>
<dbReference type="Gene3D" id="1.10.10.10">
    <property type="entry name" value="Winged helix-like DNA-binding domain superfamily/Winged helix DNA-binding domain"/>
    <property type="match status" value="1"/>
</dbReference>
<gene>
    <name evidence="12" type="ORF">EV699_104202</name>
</gene>
<dbReference type="SUPFAM" id="SSF46894">
    <property type="entry name" value="C-terminal effector domain of the bipartite response regulators"/>
    <property type="match status" value="1"/>
</dbReference>
<comment type="subcellular location">
    <subcellularLocation>
        <location evidence="1">Cytoplasm</location>
    </subcellularLocation>
</comment>
<keyword evidence="3 8" id="KW-0597">Phosphoprotein</keyword>
<reference evidence="12 13" key="1">
    <citation type="submission" date="2019-03" db="EMBL/GenBank/DDBJ databases">
        <title>Genomic Encyclopedia of Type Strains, Phase IV (KMG-IV): sequencing the most valuable type-strain genomes for metagenomic binning, comparative biology and taxonomic classification.</title>
        <authorList>
            <person name="Goeker M."/>
        </authorList>
    </citation>
    <scope>NUCLEOTIDE SEQUENCE [LARGE SCALE GENOMIC DNA]</scope>
    <source>
        <strain evidence="12 13">DSM 25287</strain>
    </source>
</reference>
<evidence type="ECO:0000256" key="8">
    <source>
        <dbReference type="PROSITE-ProRule" id="PRU00169"/>
    </source>
</evidence>
<dbReference type="GO" id="GO:0005829">
    <property type="term" value="C:cytosol"/>
    <property type="evidence" value="ECO:0007669"/>
    <property type="project" value="TreeGrafter"/>
</dbReference>
<organism evidence="12 13">
    <name type="scientific">Plasticicumulans lactativorans</name>
    <dbReference type="NCBI Taxonomy" id="1133106"/>
    <lineage>
        <taxon>Bacteria</taxon>
        <taxon>Pseudomonadati</taxon>
        <taxon>Pseudomonadota</taxon>
        <taxon>Gammaproteobacteria</taxon>
        <taxon>Candidatus Competibacteraceae</taxon>
        <taxon>Plasticicumulans</taxon>
    </lineage>
</organism>
<comment type="caution">
    <text evidence="12">The sequence shown here is derived from an EMBL/GenBank/DDBJ whole genome shotgun (WGS) entry which is preliminary data.</text>
</comment>
<keyword evidence="5" id="KW-0805">Transcription regulation</keyword>
<dbReference type="Gene3D" id="3.40.50.2300">
    <property type="match status" value="1"/>
</dbReference>
<accession>A0A4R2LBD8</accession>
<dbReference type="Gene3D" id="6.10.250.690">
    <property type="match status" value="1"/>
</dbReference>
<dbReference type="InterPro" id="IPR016032">
    <property type="entry name" value="Sig_transdc_resp-reg_C-effctor"/>
</dbReference>
<keyword evidence="2" id="KW-0963">Cytoplasm</keyword>
<evidence type="ECO:0000313" key="13">
    <source>
        <dbReference type="Proteomes" id="UP000295765"/>
    </source>
</evidence>
<dbReference type="FunFam" id="1.10.10.10:FF:000099">
    <property type="entry name" value="Two-component system response regulator TorR"/>
    <property type="match status" value="1"/>
</dbReference>
<dbReference type="InterPro" id="IPR011006">
    <property type="entry name" value="CheY-like_superfamily"/>
</dbReference>
<keyword evidence="13" id="KW-1185">Reference proteome</keyword>
<keyword evidence="6 9" id="KW-0238">DNA-binding</keyword>
<dbReference type="SMART" id="SM00448">
    <property type="entry name" value="REC"/>
    <property type="match status" value="1"/>
</dbReference>
<dbReference type="PANTHER" id="PTHR48111:SF4">
    <property type="entry name" value="DNA-BINDING DUAL TRANSCRIPTIONAL REGULATOR OMPR"/>
    <property type="match status" value="1"/>
</dbReference>
<evidence type="ECO:0000256" key="7">
    <source>
        <dbReference type="ARBA" id="ARBA00023163"/>
    </source>
</evidence>
<dbReference type="InterPro" id="IPR039420">
    <property type="entry name" value="WalR-like"/>
</dbReference>
<dbReference type="GO" id="GO:0006355">
    <property type="term" value="P:regulation of DNA-templated transcription"/>
    <property type="evidence" value="ECO:0007669"/>
    <property type="project" value="InterPro"/>
</dbReference>
<evidence type="ECO:0000259" key="11">
    <source>
        <dbReference type="PROSITE" id="PS51755"/>
    </source>
</evidence>
<dbReference type="PROSITE" id="PS51755">
    <property type="entry name" value="OMPR_PHOB"/>
    <property type="match status" value="1"/>
</dbReference>
<name>A0A4R2LBD8_9GAMM</name>
<dbReference type="SUPFAM" id="SSF52172">
    <property type="entry name" value="CheY-like"/>
    <property type="match status" value="1"/>
</dbReference>
<evidence type="ECO:0000256" key="1">
    <source>
        <dbReference type="ARBA" id="ARBA00004496"/>
    </source>
</evidence>
<feature type="DNA-binding region" description="OmpR/PhoB-type" evidence="9">
    <location>
        <begin position="146"/>
        <end position="246"/>
    </location>
</feature>
<evidence type="ECO:0000256" key="2">
    <source>
        <dbReference type="ARBA" id="ARBA00022490"/>
    </source>
</evidence>